<comment type="similarity">
    <text evidence="2">Belongs to the SsgA family.</text>
</comment>
<dbReference type="InterPro" id="IPR006776">
    <property type="entry name" value="SsgB"/>
</dbReference>
<dbReference type="OrthoDB" id="3853096at2"/>
<keyword evidence="6" id="KW-0131">Cell cycle</keyword>
<evidence type="ECO:0000313" key="8">
    <source>
        <dbReference type="Proteomes" id="UP000306628"/>
    </source>
</evidence>
<dbReference type="GO" id="GO:0030428">
    <property type="term" value="C:cell septum"/>
    <property type="evidence" value="ECO:0007669"/>
    <property type="project" value="UniProtKB-SubCell"/>
</dbReference>
<accession>A0A5S4H380</accession>
<organism evidence="7 8">
    <name type="scientific">Nonomuraea zeae</name>
    <dbReference type="NCBI Taxonomy" id="1642303"/>
    <lineage>
        <taxon>Bacteria</taxon>
        <taxon>Bacillati</taxon>
        <taxon>Actinomycetota</taxon>
        <taxon>Actinomycetes</taxon>
        <taxon>Streptosporangiales</taxon>
        <taxon>Streptosporangiaceae</taxon>
        <taxon>Nonomuraea</taxon>
    </lineage>
</organism>
<dbReference type="Pfam" id="PF04686">
    <property type="entry name" value="SsgA"/>
    <property type="match status" value="1"/>
</dbReference>
<dbReference type="AlphaFoldDB" id="A0A5S4H380"/>
<dbReference type="RefSeq" id="WP_138687613.1">
    <property type="nucleotide sequence ID" value="NZ_JBHSAZ010000112.1"/>
</dbReference>
<protein>
    <submittedName>
        <fullName evidence="7">SsgA family sporulation/cell division regulator</fullName>
    </submittedName>
</protein>
<dbReference type="InterPro" id="IPR038658">
    <property type="entry name" value="SsgB_sf"/>
</dbReference>
<evidence type="ECO:0000256" key="4">
    <source>
        <dbReference type="ARBA" id="ARBA00022969"/>
    </source>
</evidence>
<keyword evidence="8" id="KW-1185">Reference proteome</keyword>
<evidence type="ECO:0000313" key="7">
    <source>
        <dbReference type="EMBL" id="TMR39587.1"/>
    </source>
</evidence>
<keyword evidence="3 7" id="KW-0132">Cell division</keyword>
<dbReference type="Gene3D" id="2.30.31.20">
    <property type="entry name" value="Sporulation-specific cell division protein SsgB"/>
    <property type="match status" value="1"/>
</dbReference>
<dbReference type="GO" id="GO:0030435">
    <property type="term" value="P:sporulation resulting in formation of a cellular spore"/>
    <property type="evidence" value="ECO:0007669"/>
    <property type="project" value="UniProtKB-KW"/>
</dbReference>
<proteinExistence type="inferred from homology"/>
<evidence type="ECO:0000256" key="1">
    <source>
        <dbReference type="ARBA" id="ARBA00004431"/>
    </source>
</evidence>
<gene>
    <name evidence="7" type="ORF">ETD85_00815</name>
</gene>
<comment type="subcellular location">
    <subcellularLocation>
        <location evidence="1">Cell septum</location>
    </subcellularLocation>
</comment>
<evidence type="ECO:0000256" key="3">
    <source>
        <dbReference type="ARBA" id="ARBA00022618"/>
    </source>
</evidence>
<keyword evidence="4" id="KW-0749">Sporulation</keyword>
<evidence type="ECO:0000256" key="6">
    <source>
        <dbReference type="ARBA" id="ARBA00023306"/>
    </source>
</evidence>
<comment type="caution">
    <text evidence="7">The sequence shown here is derived from an EMBL/GenBank/DDBJ whole genome shotgun (WGS) entry which is preliminary data.</text>
</comment>
<keyword evidence="5" id="KW-0717">Septation</keyword>
<dbReference type="EMBL" id="VCKX01000002">
    <property type="protein sequence ID" value="TMR39587.1"/>
    <property type="molecule type" value="Genomic_DNA"/>
</dbReference>
<sequence length="163" mass="17944">MQNLILDIVCLAGRAVRRSIKNIVPSGYRVSVRKPIILWEAAAGDQRPYFCLLIYRRSDPFAVTLLVPDHTTNKVTEVVFDRGLAIEGLDQPAGVGAVRIEPHLLDPLYSTYTLPLTPGGTEFFAERAPLEDFVLDTCALVPSGTERPQVTAALDRWLAGVAR</sequence>
<dbReference type="Proteomes" id="UP000306628">
    <property type="component" value="Unassembled WGS sequence"/>
</dbReference>
<dbReference type="GO" id="GO:0000917">
    <property type="term" value="P:division septum assembly"/>
    <property type="evidence" value="ECO:0007669"/>
    <property type="project" value="UniProtKB-KW"/>
</dbReference>
<evidence type="ECO:0000256" key="5">
    <source>
        <dbReference type="ARBA" id="ARBA00023210"/>
    </source>
</evidence>
<reference evidence="7 8" key="1">
    <citation type="submission" date="2019-05" db="EMBL/GenBank/DDBJ databases">
        <title>Draft genome sequence of Nonomuraea zeae DSM 100528.</title>
        <authorList>
            <person name="Saricaoglu S."/>
            <person name="Isik K."/>
        </authorList>
    </citation>
    <scope>NUCLEOTIDE SEQUENCE [LARGE SCALE GENOMIC DNA]</scope>
    <source>
        <strain evidence="7 8">DSM 100528</strain>
    </source>
</reference>
<evidence type="ECO:0000256" key="2">
    <source>
        <dbReference type="ARBA" id="ARBA00009323"/>
    </source>
</evidence>
<name>A0A5S4H380_9ACTN</name>